<dbReference type="PIRSF" id="PIRSF019169">
    <property type="entry name" value="PilM"/>
    <property type="match status" value="1"/>
</dbReference>
<keyword evidence="3" id="KW-1185">Reference proteome</keyword>
<dbReference type="PANTHER" id="PTHR32432">
    <property type="entry name" value="CELL DIVISION PROTEIN FTSA-RELATED"/>
    <property type="match status" value="1"/>
</dbReference>
<dbReference type="OrthoDB" id="1926201at2"/>
<dbReference type="InterPro" id="IPR043129">
    <property type="entry name" value="ATPase_NBD"/>
</dbReference>
<dbReference type="NCBIfam" id="TIGR01175">
    <property type="entry name" value="pilM"/>
    <property type="match status" value="1"/>
</dbReference>
<dbReference type="Gene3D" id="3.30.1490.300">
    <property type="match status" value="1"/>
</dbReference>
<dbReference type="InterPro" id="IPR003494">
    <property type="entry name" value="SHS2_FtsA"/>
</dbReference>
<dbReference type="EMBL" id="FQVU01000008">
    <property type="protein sequence ID" value="SHH61655.1"/>
    <property type="molecule type" value="Genomic_DNA"/>
</dbReference>
<reference evidence="3" key="1">
    <citation type="submission" date="2016-11" db="EMBL/GenBank/DDBJ databases">
        <authorList>
            <person name="Varghese N."/>
            <person name="Submissions S."/>
        </authorList>
    </citation>
    <scope>NUCLEOTIDE SEQUENCE [LARGE SCALE GENOMIC DNA]</scope>
    <source>
        <strain evidence="3">DSM 45627</strain>
    </source>
</reference>
<dbReference type="SUPFAM" id="SSF53067">
    <property type="entry name" value="Actin-like ATPase domain"/>
    <property type="match status" value="2"/>
</dbReference>
<evidence type="ECO:0000259" key="1">
    <source>
        <dbReference type="SMART" id="SM00842"/>
    </source>
</evidence>
<dbReference type="STRING" id="1206085.SAMN05443575_4199"/>
<dbReference type="GO" id="GO:0051301">
    <property type="term" value="P:cell division"/>
    <property type="evidence" value="ECO:0007669"/>
    <property type="project" value="InterPro"/>
</dbReference>
<dbReference type="Proteomes" id="UP000186132">
    <property type="component" value="Unassembled WGS sequence"/>
</dbReference>
<dbReference type="InterPro" id="IPR005883">
    <property type="entry name" value="PilM"/>
</dbReference>
<dbReference type="SMART" id="SM00842">
    <property type="entry name" value="FtsA"/>
    <property type="match status" value="1"/>
</dbReference>
<dbReference type="AlphaFoldDB" id="A0A1M5UF24"/>
<proteinExistence type="predicted"/>
<accession>A0A1M5UF24</accession>
<dbReference type="Pfam" id="PF11104">
    <property type="entry name" value="PilM_2"/>
    <property type="match status" value="1"/>
</dbReference>
<sequence>MAAPVTAALDIGSTSIRAIEVRRTKSRPMIERFEQVELPDGAVVGGVVKDEKAVTAALKQLRSAKAVTARSVSLAVTHQQVVVREVEVANLSSDEMRLALPHQMRDVLPLPVDEAILDFFPLEDPGSKETVRGLLTAAPREAVTNTVEAVEKAGLKVDRVDLACFAVLRAVAAVADGAEAIVDIGANTTLVVIHTAGVPQIVRTIPRGGHEVTSVLAHRLGVAVPEAEERKCHLGIHGGDAAHAEAMVEASRPLINEIRSTITYFAKTQPATALHRVTLVGGGSRLRGLTEELGKSLTVPAVVGNPLQYVGYARRGGSHDAIGNHRAAAAVSVGLTLGVAS</sequence>
<evidence type="ECO:0000313" key="2">
    <source>
        <dbReference type="EMBL" id="SHH61655.1"/>
    </source>
</evidence>
<dbReference type="CDD" id="cd24049">
    <property type="entry name" value="ASKHA_NBD_PilM"/>
    <property type="match status" value="1"/>
</dbReference>
<dbReference type="PANTHER" id="PTHR32432:SF3">
    <property type="entry name" value="ETHANOLAMINE UTILIZATION PROTEIN EUTJ"/>
    <property type="match status" value="1"/>
</dbReference>
<dbReference type="Gene3D" id="3.30.420.40">
    <property type="match status" value="2"/>
</dbReference>
<feature type="domain" description="SHS2" evidence="1">
    <location>
        <begin position="6"/>
        <end position="171"/>
    </location>
</feature>
<dbReference type="InterPro" id="IPR050696">
    <property type="entry name" value="FtsA/MreB"/>
</dbReference>
<evidence type="ECO:0000313" key="3">
    <source>
        <dbReference type="Proteomes" id="UP000186132"/>
    </source>
</evidence>
<dbReference type="RefSeq" id="WP_073392396.1">
    <property type="nucleotide sequence ID" value="NZ_FQVU01000008.1"/>
</dbReference>
<organism evidence="2 3">
    <name type="scientific">Jatrophihabitans endophyticus</name>
    <dbReference type="NCBI Taxonomy" id="1206085"/>
    <lineage>
        <taxon>Bacteria</taxon>
        <taxon>Bacillati</taxon>
        <taxon>Actinomycetota</taxon>
        <taxon>Actinomycetes</taxon>
        <taxon>Jatrophihabitantales</taxon>
        <taxon>Jatrophihabitantaceae</taxon>
        <taxon>Jatrophihabitans</taxon>
    </lineage>
</organism>
<gene>
    <name evidence="2" type="ORF">SAMN05443575_4199</name>
</gene>
<protein>
    <submittedName>
        <fullName evidence="2">Type IV pilus assembly protein PilM</fullName>
    </submittedName>
</protein>
<name>A0A1M5UF24_9ACTN</name>